<dbReference type="Gene3D" id="3.40.50.720">
    <property type="entry name" value="NAD(P)-binding Rossmann-like Domain"/>
    <property type="match status" value="1"/>
</dbReference>
<dbReference type="RefSeq" id="WP_073176602.1">
    <property type="nucleotide sequence ID" value="NZ_FQWL01000001.1"/>
</dbReference>
<gene>
    <name evidence="1" type="ORF">SAMN04488116_0824</name>
</gene>
<dbReference type="SUPFAM" id="SSF51735">
    <property type="entry name" value="NAD(P)-binding Rossmann-fold domains"/>
    <property type="match status" value="1"/>
</dbReference>
<protein>
    <recommendedName>
        <fullName evidence="3">NAD dependent epimerase/dehydratase family protein</fullName>
    </recommendedName>
</protein>
<evidence type="ECO:0000313" key="2">
    <source>
        <dbReference type="Proteomes" id="UP000184532"/>
    </source>
</evidence>
<reference evidence="2" key="1">
    <citation type="submission" date="2016-11" db="EMBL/GenBank/DDBJ databases">
        <authorList>
            <person name="Varghese N."/>
            <person name="Submissions S."/>
        </authorList>
    </citation>
    <scope>NUCLEOTIDE SEQUENCE [LARGE SCALE GENOMIC DNA]</scope>
    <source>
        <strain evidence="2">DSM 22638</strain>
    </source>
</reference>
<dbReference type="Proteomes" id="UP000184532">
    <property type="component" value="Unassembled WGS sequence"/>
</dbReference>
<dbReference type="PANTHER" id="PTHR14097:SF8">
    <property type="entry name" value="NAD(P)-BINDING DOMAIN-CONTAINING PROTEIN"/>
    <property type="match status" value="1"/>
</dbReference>
<dbReference type="AlphaFoldDB" id="A0A1M5ING8"/>
<organism evidence="1 2">
    <name type="scientific">Flagellimonas flava</name>
    <dbReference type="NCBI Taxonomy" id="570519"/>
    <lineage>
        <taxon>Bacteria</taxon>
        <taxon>Pseudomonadati</taxon>
        <taxon>Bacteroidota</taxon>
        <taxon>Flavobacteriia</taxon>
        <taxon>Flavobacteriales</taxon>
        <taxon>Flavobacteriaceae</taxon>
        <taxon>Flagellimonas</taxon>
    </lineage>
</organism>
<dbReference type="STRING" id="570519.SAMN04488116_0824"/>
<evidence type="ECO:0008006" key="3">
    <source>
        <dbReference type="Google" id="ProtNLM"/>
    </source>
</evidence>
<evidence type="ECO:0000313" key="1">
    <source>
        <dbReference type="EMBL" id="SHG29781.1"/>
    </source>
</evidence>
<proteinExistence type="predicted"/>
<dbReference type="InterPro" id="IPR036291">
    <property type="entry name" value="NAD(P)-bd_dom_sf"/>
</dbReference>
<dbReference type="OrthoDB" id="9798632at2"/>
<dbReference type="PANTHER" id="PTHR14097">
    <property type="entry name" value="OXIDOREDUCTASE HTATIP2"/>
    <property type="match status" value="1"/>
</dbReference>
<sequence length="222" mass="25072">MKSVIITGSTGMVGKGVLLECLDHDSIMEVLVVNRTALGMEHPKLKEILLKDFMDLGSIRNEINGYDACFFCMGVSVVGLDEKIYSQITYDITKMFADVLFELNPSMIFNYVSGTGTDTSEKGRSMWARIKGRTENYILNKGFKDAYAFRPGLIIPERGIKSKTGWYNAFYVLTRPIFPLLKRSNNITTTTRIGLAMIHTLFHSQKSKHLENRDINLIVKNA</sequence>
<accession>A0A1M5ING8</accession>
<keyword evidence="2" id="KW-1185">Reference proteome</keyword>
<dbReference type="EMBL" id="FQWL01000001">
    <property type="protein sequence ID" value="SHG29781.1"/>
    <property type="molecule type" value="Genomic_DNA"/>
</dbReference>
<name>A0A1M5ING8_9FLAO</name>